<keyword evidence="2" id="KW-1185">Reference proteome</keyword>
<evidence type="ECO:0008006" key="3">
    <source>
        <dbReference type="Google" id="ProtNLM"/>
    </source>
</evidence>
<dbReference type="EMBL" id="MTSE01000003">
    <property type="protein sequence ID" value="OUJ74797.1"/>
    <property type="molecule type" value="Genomic_DNA"/>
</dbReference>
<sequence length="384" mass="44158">MLVAKNYFAVNWVDGMKLSQQHFLDTDLQVQDLVRDTASLFLTDYNFGLLPPVKGATVSSEIELLEKIGNSVEVRLARCNAITAGGCRIVINPESAKYSALRAAFQVDATVEEAKRASYDIILTVNPFKRVPLGTPDPEESPMRHPFTDSYYDLKVVHTAQINADELGAHFLTIGRIMLREGRYVVDENFIPPCTSMNSHSRLMKYYKDFGYQLNQLQINSYKIVRKIYDRQQASTISRNLEALCTKVLDYLCQIFFNYRSLDYQHPPVHLLDYFNNLASMVYTGLYCMPAKDKEELLNYFYEWTDVTPNYFESILLSLVEMTYTHHNIGASMQTVEDFLAVMVKLWARLSGLEYIGQHKENILIREEAPSRPTLTTRNWSLLD</sequence>
<organism evidence="1 2">
    <name type="scientific">Hymenobacter crusticola</name>
    <dbReference type="NCBI Taxonomy" id="1770526"/>
    <lineage>
        <taxon>Bacteria</taxon>
        <taxon>Pseudomonadati</taxon>
        <taxon>Bacteroidota</taxon>
        <taxon>Cytophagia</taxon>
        <taxon>Cytophagales</taxon>
        <taxon>Hymenobacteraceae</taxon>
        <taxon>Hymenobacter</taxon>
    </lineage>
</organism>
<dbReference type="AlphaFoldDB" id="A0A243WH14"/>
<comment type="caution">
    <text evidence="1">The sequence shown here is derived from an EMBL/GenBank/DDBJ whole genome shotgun (WGS) entry which is preliminary data.</text>
</comment>
<gene>
    <name evidence="1" type="ORF">BXP70_08560</name>
</gene>
<proteinExistence type="predicted"/>
<reference evidence="1 2" key="1">
    <citation type="submission" date="2017-01" db="EMBL/GenBank/DDBJ databases">
        <title>A new Hymenobacter.</title>
        <authorList>
            <person name="Liang Y."/>
            <person name="Feng F."/>
        </authorList>
    </citation>
    <scope>NUCLEOTIDE SEQUENCE [LARGE SCALE GENOMIC DNA]</scope>
    <source>
        <strain evidence="1">MIMBbqt21</strain>
    </source>
</reference>
<dbReference type="RefSeq" id="WP_086593607.1">
    <property type="nucleotide sequence ID" value="NZ_MTSE01000003.1"/>
</dbReference>
<evidence type="ECO:0000313" key="2">
    <source>
        <dbReference type="Proteomes" id="UP000194873"/>
    </source>
</evidence>
<name>A0A243WH14_9BACT</name>
<dbReference type="OrthoDB" id="1090702at2"/>
<protein>
    <recommendedName>
        <fullName evidence="3">Type VI secretion system-associated protein</fullName>
    </recommendedName>
</protein>
<evidence type="ECO:0000313" key="1">
    <source>
        <dbReference type="EMBL" id="OUJ74797.1"/>
    </source>
</evidence>
<dbReference type="Proteomes" id="UP000194873">
    <property type="component" value="Unassembled WGS sequence"/>
</dbReference>
<accession>A0A243WH14</accession>